<proteinExistence type="predicted"/>
<name>A0AAD4MC57_9AGAM</name>
<protein>
    <submittedName>
        <fullName evidence="2">Uncharacterized protein</fullName>
    </submittedName>
</protein>
<keyword evidence="1" id="KW-0812">Transmembrane</keyword>
<dbReference type="AlphaFoldDB" id="A0AAD4MC57"/>
<organism evidence="2 3">
    <name type="scientific">Multifurca ochricompacta</name>
    <dbReference type="NCBI Taxonomy" id="376703"/>
    <lineage>
        <taxon>Eukaryota</taxon>
        <taxon>Fungi</taxon>
        <taxon>Dikarya</taxon>
        <taxon>Basidiomycota</taxon>
        <taxon>Agaricomycotina</taxon>
        <taxon>Agaricomycetes</taxon>
        <taxon>Russulales</taxon>
        <taxon>Russulaceae</taxon>
        <taxon>Multifurca</taxon>
    </lineage>
</organism>
<accession>A0AAD4MC57</accession>
<evidence type="ECO:0000313" key="3">
    <source>
        <dbReference type="Proteomes" id="UP001203297"/>
    </source>
</evidence>
<keyword evidence="1" id="KW-1133">Transmembrane helix</keyword>
<feature type="transmembrane region" description="Helical" evidence="1">
    <location>
        <begin position="71"/>
        <end position="94"/>
    </location>
</feature>
<feature type="transmembrane region" description="Helical" evidence="1">
    <location>
        <begin position="32"/>
        <end position="51"/>
    </location>
</feature>
<reference evidence="2" key="1">
    <citation type="journal article" date="2022" name="New Phytol.">
        <title>Evolutionary transition to the ectomycorrhizal habit in the genomes of a hyperdiverse lineage of mushroom-forming fungi.</title>
        <authorList>
            <person name="Looney B."/>
            <person name="Miyauchi S."/>
            <person name="Morin E."/>
            <person name="Drula E."/>
            <person name="Courty P.E."/>
            <person name="Kohler A."/>
            <person name="Kuo A."/>
            <person name="LaButti K."/>
            <person name="Pangilinan J."/>
            <person name="Lipzen A."/>
            <person name="Riley R."/>
            <person name="Andreopoulos W."/>
            <person name="He G."/>
            <person name="Johnson J."/>
            <person name="Nolan M."/>
            <person name="Tritt A."/>
            <person name="Barry K.W."/>
            <person name="Grigoriev I.V."/>
            <person name="Nagy L.G."/>
            <person name="Hibbett D."/>
            <person name="Henrissat B."/>
            <person name="Matheny P.B."/>
            <person name="Labbe J."/>
            <person name="Martin F.M."/>
        </authorList>
    </citation>
    <scope>NUCLEOTIDE SEQUENCE</scope>
    <source>
        <strain evidence="2">BPL690</strain>
    </source>
</reference>
<keyword evidence="3" id="KW-1185">Reference proteome</keyword>
<comment type="caution">
    <text evidence="2">The sequence shown here is derived from an EMBL/GenBank/DDBJ whole genome shotgun (WGS) entry which is preliminary data.</text>
</comment>
<evidence type="ECO:0000313" key="2">
    <source>
        <dbReference type="EMBL" id="KAI0307415.1"/>
    </source>
</evidence>
<dbReference type="Proteomes" id="UP001203297">
    <property type="component" value="Unassembled WGS sequence"/>
</dbReference>
<dbReference type="EMBL" id="WTXG01000001">
    <property type="protein sequence ID" value="KAI0307415.1"/>
    <property type="molecule type" value="Genomic_DNA"/>
</dbReference>
<keyword evidence="1" id="KW-0472">Membrane</keyword>
<gene>
    <name evidence="2" type="ORF">B0F90DRAFT_1673384</name>
</gene>
<sequence>MLCCLSRKHTAYKCRLLYDCVQSKTRGSGTFFFLRTKAFFIVAVCPIQHTATTTYKGVWYIRSFDSLLGMYQLLSSFPSLNCIVIPLVAISWTVRRNGSAMFQGRQIWKGLMTSISPPHVPSLPDADRYRGHRLGENTPRIECLQMYPMVLSSSSLVLSMKNSS</sequence>
<evidence type="ECO:0000256" key="1">
    <source>
        <dbReference type="SAM" id="Phobius"/>
    </source>
</evidence>